<feature type="non-terminal residue" evidence="1">
    <location>
        <position position="1"/>
    </location>
</feature>
<sequence>AVRFDRRRRRFFLVEGICGSEKGRPKGNLDNPWQTVDFGFFLVDEEMVNELLKKIIGALG</sequence>
<accession>A0A2K3JSV2</accession>
<protein>
    <submittedName>
        <fullName evidence="1">Uncharacterized protein</fullName>
    </submittedName>
</protein>
<comment type="caution">
    <text evidence="1">The sequence shown here is derived from an EMBL/GenBank/DDBJ whole genome shotgun (WGS) entry which is preliminary data.</text>
</comment>
<dbReference type="EMBL" id="ASHM01122204">
    <property type="protein sequence ID" value="PNX57105.1"/>
    <property type="molecule type" value="Genomic_DNA"/>
</dbReference>
<dbReference type="Proteomes" id="UP000236291">
    <property type="component" value="Unassembled WGS sequence"/>
</dbReference>
<dbReference type="AlphaFoldDB" id="A0A2K3JSV2"/>
<evidence type="ECO:0000313" key="2">
    <source>
        <dbReference type="Proteomes" id="UP000236291"/>
    </source>
</evidence>
<name>A0A2K3JSV2_TRIPR</name>
<reference evidence="1 2" key="1">
    <citation type="journal article" date="2014" name="Am. J. Bot.">
        <title>Genome assembly and annotation for red clover (Trifolium pratense; Fabaceae).</title>
        <authorList>
            <person name="Istvanek J."/>
            <person name="Jaros M."/>
            <person name="Krenek A."/>
            <person name="Repkova J."/>
        </authorList>
    </citation>
    <scope>NUCLEOTIDE SEQUENCE [LARGE SCALE GENOMIC DNA]</scope>
    <source>
        <strain evidence="2">cv. Tatra</strain>
        <tissue evidence="1">Young leaves</tissue>
    </source>
</reference>
<evidence type="ECO:0000313" key="1">
    <source>
        <dbReference type="EMBL" id="PNX57105.1"/>
    </source>
</evidence>
<reference evidence="1 2" key="2">
    <citation type="journal article" date="2017" name="Front. Plant Sci.">
        <title>Gene Classification and Mining of Molecular Markers Useful in Red Clover (Trifolium pratense) Breeding.</title>
        <authorList>
            <person name="Istvanek J."/>
            <person name="Dluhosova J."/>
            <person name="Dluhos P."/>
            <person name="Patkova L."/>
            <person name="Nedelnik J."/>
            <person name="Repkova J."/>
        </authorList>
    </citation>
    <scope>NUCLEOTIDE SEQUENCE [LARGE SCALE GENOMIC DNA]</scope>
    <source>
        <strain evidence="2">cv. Tatra</strain>
        <tissue evidence="1">Young leaves</tissue>
    </source>
</reference>
<gene>
    <name evidence="1" type="ORF">L195_g058527</name>
</gene>
<proteinExistence type="predicted"/>
<organism evidence="1 2">
    <name type="scientific">Trifolium pratense</name>
    <name type="common">Red clover</name>
    <dbReference type="NCBI Taxonomy" id="57577"/>
    <lineage>
        <taxon>Eukaryota</taxon>
        <taxon>Viridiplantae</taxon>
        <taxon>Streptophyta</taxon>
        <taxon>Embryophyta</taxon>
        <taxon>Tracheophyta</taxon>
        <taxon>Spermatophyta</taxon>
        <taxon>Magnoliopsida</taxon>
        <taxon>eudicotyledons</taxon>
        <taxon>Gunneridae</taxon>
        <taxon>Pentapetalae</taxon>
        <taxon>rosids</taxon>
        <taxon>fabids</taxon>
        <taxon>Fabales</taxon>
        <taxon>Fabaceae</taxon>
        <taxon>Papilionoideae</taxon>
        <taxon>50 kb inversion clade</taxon>
        <taxon>NPAAA clade</taxon>
        <taxon>Hologalegina</taxon>
        <taxon>IRL clade</taxon>
        <taxon>Trifolieae</taxon>
        <taxon>Trifolium</taxon>
    </lineage>
</organism>